<feature type="transmembrane region" description="Helical" evidence="10">
    <location>
        <begin position="101"/>
        <end position="122"/>
    </location>
</feature>
<comment type="function">
    <text evidence="1">Resistance to tetracycline by an active tetracycline efflux. This is an energy-dependent process that decreases the accumulation of the antibiotic in whole cells. This protein functions as a metal-tetracycline/H(+) antiporter.</text>
</comment>
<feature type="transmembrane region" description="Helical" evidence="10">
    <location>
        <begin position="360"/>
        <end position="380"/>
    </location>
</feature>
<accession>A0A380U074</accession>
<evidence type="ECO:0000256" key="3">
    <source>
        <dbReference type="ARBA" id="ARBA00006236"/>
    </source>
</evidence>
<feature type="transmembrane region" description="Helical" evidence="10">
    <location>
        <begin position="278"/>
        <end position="296"/>
    </location>
</feature>
<comment type="subcellular location">
    <subcellularLocation>
        <location evidence="10">Cell inner membrane</location>
        <topology evidence="10">Multi-pass membrane protein</topology>
    </subcellularLocation>
    <subcellularLocation>
        <location evidence="2">Cell membrane</location>
        <topology evidence="2">Multi-pass membrane protein</topology>
    </subcellularLocation>
</comment>
<dbReference type="Proteomes" id="UP000254253">
    <property type="component" value="Unassembled WGS sequence"/>
</dbReference>
<proteinExistence type="inferred from homology"/>
<dbReference type="CDD" id="cd17320">
    <property type="entry name" value="MFS_MdfA_MDR_like"/>
    <property type="match status" value="1"/>
</dbReference>
<keyword evidence="5 10" id="KW-0813">Transport</keyword>
<dbReference type="GO" id="GO:1990961">
    <property type="term" value="P:xenobiotic detoxification by transmembrane export across the plasma membrane"/>
    <property type="evidence" value="ECO:0007669"/>
    <property type="project" value="InterPro"/>
</dbReference>
<evidence type="ECO:0000313" key="13">
    <source>
        <dbReference type="Proteomes" id="UP000254253"/>
    </source>
</evidence>
<evidence type="ECO:0000256" key="10">
    <source>
        <dbReference type="RuleBase" id="RU365088"/>
    </source>
</evidence>
<dbReference type="InterPro" id="IPR011701">
    <property type="entry name" value="MFS"/>
</dbReference>
<dbReference type="Gene3D" id="1.20.1720.10">
    <property type="entry name" value="Multidrug resistance protein D"/>
    <property type="match status" value="1"/>
</dbReference>
<evidence type="ECO:0000256" key="6">
    <source>
        <dbReference type="ARBA" id="ARBA00022475"/>
    </source>
</evidence>
<name>A0A380U074_ACTLI</name>
<reference evidence="12 13" key="1">
    <citation type="submission" date="2018-06" db="EMBL/GenBank/DDBJ databases">
        <authorList>
            <consortium name="Pathogen Informatics"/>
            <person name="Doyle S."/>
        </authorList>
    </citation>
    <scope>NUCLEOTIDE SEQUENCE [LARGE SCALE GENOMIC DNA]</scope>
    <source>
        <strain evidence="12 13">NCTC4191</strain>
    </source>
</reference>
<feature type="transmembrane region" description="Helical" evidence="10">
    <location>
        <begin position="165"/>
        <end position="183"/>
    </location>
</feature>
<dbReference type="InterPro" id="IPR001958">
    <property type="entry name" value="Tet-R_TetA/multi-R_MdtG-like"/>
</dbReference>
<feature type="transmembrane region" description="Helical" evidence="10">
    <location>
        <begin position="44"/>
        <end position="64"/>
    </location>
</feature>
<keyword evidence="10" id="KW-0997">Cell inner membrane</keyword>
<feature type="transmembrane region" description="Helical" evidence="10">
    <location>
        <begin position="302"/>
        <end position="325"/>
    </location>
</feature>
<keyword evidence="8 10" id="KW-1133">Transmembrane helix</keyword>
<dbReference type="AlphaFoldDB" id="A0A380U074"/>
<gene>
    <name evidence="12" type="primary">bcr</name>
    <name evidence="12" type="ORF">NCTC4191_01305</name>
</gene>
<dbReference type="InterPro" id="IPR020846">
    <property type="entry name" value="MFS_dom"/>
</dbReference>
<comment type="similarity">
    <text evidence="4">Belongs to the major facilitator superfamily. TCR/Tet family.</text>
</comment>
<dbReference type="GO" id="GO:0005886">
    <property type="term" value="C:plasma membrane"/>
    <property type="evidence" value="ECO:0007669"/>
    <property type="project" value="UniProtKB-SubCell"/>
</dbReference>
<keyword evidence="9 10" id="KW-0472">Membrane</keyword>
<feature type="transmembrane region" description="Helical" evidence="10">
    <location>
        <begin position="134"/>
        <end position="153"/>
    </location>
</feature>
<comment type="caution">
    <text evidence="10">Lacks conserved residue(s) required for the propagation of feature annotation.</text>
</comment>
<dbReference type="GO" id="GO:0042910">
    <property type="term" value="F:xenobiotic transmembrane transporter activity"/>
    <property type="evidence" value="ECO:0007669"/>
    <property type="project" value="InterPro"/>
</dbReference>
<evidence type="ECO:0000256" key="1">
    <source>
        <dbReference type="ARBA" id="ARBA00003279"/>
    </source>
</evidence>
<feature type="transmembrane region" description="Helical" evidence="10">
    <location>
        <begin position="244"/>
        <end position="266"/>
    </location>
</feature>
<dbReference type="NCBIfam" id="TIGR00710">
    <property type="entry name" value="efflux_Bcr_CflA"/>
    <property type="match status" value="1"/>
</dbReference>
<evidence type="ECO:0000313" key="12">
    <source>
        <dbReference type="EMBL" id="SUT93659.1"/>
    </source>
</evidence>
<dbReference type="PANTHER" id="PTHR43124">
    <property type="entry name" value="PURINE EFFLUX PUMP PBUE"/>
    <property type="match status" value="1"/>
</dbReference>
<feature type="transmembrane region" description="Helical" evidence="10">
    <location>
        <begin position="332"/>
        <end position="354"/>
    </location>
</feature>
<evidence type="ECO:0000256" key="9">
    <source>
        <dbReference type="ARBA" id="ARBA00023136"/>
    </source>
</evidence>
<evidence type="ECO:0000259" key="11">
    <source>
        <dbReference type="PROSITE" id="PS50850"/>
    </source>
</evidence>
<evidence type="ECO:0000256" key="2">
    <source>
        <dbReference type="ARBA" id="ARBA00004651"/>
    </source>
</evidence>
<evidence type="ECO:0000256" key="7">
    <source>
        <dbReference type="ARBA" id="ARBA00022692"/>
    </source>
</evidence>
<keyword evidence="13" id="KW-1185">Reference proteome</keyword>
<feature type="transmembrane region" description="Helical" evidence="10">
    <location>
        <begin position="216"/>
        <end position="238"/>
    </location>
</feature>
<keyword evidence="7 10" id="KW-0812">Transmembrane</keyword>
<dbReference type="EMBL" id="UFRN01000002">
    <property type="protein sequence ID" value="SUT93659.1"/>
    <property type="molecule type" value="Genomic_DNA"/>
</dbReference>
<comment type="similarity">
    <text evidence="3 10">Belongs to the major facilitator superfamily. Bcr/CmlA family.</text>
</comment>
<dbReference type="PROSITE" id="PS00216">
    <property type="entry name" value="SUGAR_TRANSPORT_1"/>
    <property type="match status" value="1"/>
</dbReference>
<dbReference type="InterPro" id="IPR004812">
    <property type="entry name" value="Efflux_drug-R_Bcr/CmlA"/>
</dbReference>
<dbReference type="PANTHER" id="PTHR43124:SF3">
    <property type="entry name" value="CHLORAMPHENICOL EFFLUX PUMP RV0191"/>
    <property type="match status" value="1"/>
</dbReference>
<protein>
    <recommendedName>
        <fullName evidence="10">Bcr/CflA family efflux transporter</fullName>
    </recommendedName>
</protein>
<keyword evidence="6" id="KW-1003">Cell membrane</keyword>
<dbReference type="InterPro" id="IPR036259">
    <property type="entry name" value="MFS_trans_sf"/>
</dbReference>
<dbReference type="InterPro" id="IPR005829">
    <property type="entry name" value="Sugar_transporter_CS"/>
</dbReference>
<dbReference type="RefSeq" id="WP_115590610.1">
    <property type="nucleotide sequence ID" value="NZ_UFRN01000002.1"/>
</dbReference>
<dbReference type="Pfam" id="PF07690">
    <property type="entry name" value="MFS_1"/>
    <property type="match status" value="1"/>
</dbReference>
<dbReference type="InterPro" id="IPR050189">
    <property type="entry name" value="MFS_Efflux_Transporters"/>
</dbReference>
<organism evidence="12 13">
    <name type="scientific">Actinobacillus lignieresii</name>
    <dbReference type="NCBI Taxonomy" id="720"/>
    <lineage>
        <taxon>Bacteria</taxon>
        <taxon>Pseudomonadati</taxon>
        <taxon>Pseudomonadota</taxon>
        <taxon>Gammaproteobacteria</taxon>
        <taxon>Pasteurellales</taxon>
        <taxon>Pasteurellaceae</taxon>
        <taxon>Actinobacillus</taxon>
    </lineage>
</organism>
<evidence type="ECO:0000256" key="5">
    <source>
        <dbReference type="ARBA" id="ARBA00022448"/>
    </source>
</evidence>
<sequence length="386" mass="41577">MKKANSKFFLVLLLGVLSAFDPFVVDLYLPSLPQLAEFFHTNTSMTQLTLTTAMFGLAGGQLLLGPLSDKFGRKKPLIVSLLVYIASTIAIIFSPNIETMIVLRIVQGLSSAGSVVISRAVATDLYRGHEMTRFFGLLMAINGIAPIVSPVLGSVLLEVVSWKGIFAFLALIGVIVTLFSLRLRESLKPENRLQGSIWATFSTFGNIIKNHQFMRYVGIESFLFAGMFAYIAASPFILQSVYGLSALAFSLCFGANGAALAIGSAVGSKFSNATALRLGVFGFSITTFYTAVMLVIQPDWLWVEIGFFTMLFVTGLPLPAISALAMESERQYAGAASAVLGCTPFLLGGIVSPLVGVGDIFIASAMVIIICSIIALLIYWRAKREL</sequence>
<evidence type="ECO:0000256" key="8">
    <source>
        <dbReference type="ARBA" id="ARBA00022989"/>
    </source>
</evidence>
<evidence type="ECO:0000256" key="4">
    <source>
        <dbReference type="ARBA" id="ARBA00007520"/>
    </source>
</evidence>
<dbReference type="PRINTS" id="PR01035">
    <property type="entry name" value="TCRTETA"/>
</dbReference>
<feature type="domain" description="Major facilitator superfamily (MFS) profile" evidence="11">
    <location>
        <begin position="7"/>
        <end position="383"/>
    </location>
</feature>
<dbReference type="PROSITE" id="PS50850">
    <property type="entry name" value="MFS"/>
    <property type="match status" value="1"/>
</dbReference>
<dbReference type="SUPFAM" id="SSF103473">
    <property type="entry name" value="MFS general substrate transporter"/>
    <property type="match status" value="1"/>
</dbReference>
<feature type="transmembrane region" description="Helical" evidence="10">
    <location>
        <begin position="76"/>
        <end position="95"/>
    </location>
</feature>